<dbReference type="SUPFAM" id="SSF51735">
    <property type="entry name" value="NAD(P)-binding Rossmann-fold domains"/>
    <property type="match status" value="1"/>
</dbReference>
<evidence type="ECO:0000313" key="9">
    <source>
        <dbReference type="Proteomes" id="UP000019849"/>
    </source>
</evidence>
<dbReference type="EMBL" id="SNZF01000023">
    <property type="protein sequence ID" value="TDR33331.1"/>
    <property type="molecule type" value="Genomic_DNA"/>
</dbReference>
<dbReference type="eggNOG" id="COG1052">
    <property type="taxonomic scope" value="Bacteria"/>
</dbReference>
<feature type="domain" description="D-isomer specific 2-hydroxyacid dehydrogenase catalytic" evidence="5">
    <location>
        <begin position="44"/>
        <end position="315"/>
    </location>
</feature>
<dbReference type="HOGENOM" id="CLU_019796_1_2_5"/>
<dbReference type="SUPFAM" id="SSF52283">
    <property type="entry name" value="Formate/glycerate dehydrogenase catalytic domain-like"/>
    <property type="match status" value="1"/>
</dbReference>
<keyword evidence="1" id="KW-0521">NADP</keyword>
<dbReference type="OrthoDB" id="9793626at2"/>
<evidence type="ECO:0000259" key="6">
    <source>
        <dbReference type="Pfam" id="PF02826"/>
    </source>
</evidence>
<evidence type="ECO:0000313" key="7">
    <source>
        <dbReference type="EMBL" id="EXL02546.1"/>
    </source>
</evidence>
<keyword evidence="3" id="KW-0520">NAD</keyword>
<proteinExistence type="inferred from homology"/>
<dbReference type="Gene3D" id="3.40.50.720">
    <property type="entry name" value="NAD(P)-binding Rossmann-like Domain"/>
    <property type="match status" value="2"/>
</dbReference>
<name>A0A011U8V9_9HYPH</name>
<dbReference type="Proteomes" id="UP000294958">
    <property type="component" value="Unassembled WGS sequence"/>
</dbReference>
<dbReference type="GO" id="GO:0016618">
    <property type="term" value="F:hydroxypyruvate reductase [NAD(P)H] activity"/>
    <property type="evidence" value="ECO:0007669"/>
    <property type="project" value="TreeGrafter"/>
</dbReference>
<sequence>MTAAAAPVTVLVSGQVHDHVVKRIADAFRLIHIDRPDPSLLSPQDIAAVRGISAFGGIDAAFIDAFPNLEIIANFGVGYDSVDAVHAGARGIMVTNTPDVLTEEVADFTVGLLLATLREIPKAEAWLRQEKWTKEGTYRLSPLSLRGRRIGIFGLGRIGLAVAKRLEAFGVSIAYHNRRPVEGVSYAYFATLRDLVEAVDTLVSIAPGGAATEKAINDDILKALGPEGVLVNTGRGSTVDEDALAAALCDGTIAAAGLDVFADEPNVPQALLDAPNTLLLPHIASASVVTRRAMADLCVDNLVSWFAGREALTPVPETAHVKAR</sequence>
<dbReference type="CDD" id="cd12156">
    <property type="entry name" value="HPPR"/>
    <property type="match status" value="1"/>
</dbReference>
<dbReference type="InterPro" id="IPR006139">
    <property type="entry name" value="D-isomer_2_OHA_DH_cat_dom"/>
</dbReference>
<evidence type="ECO:0000313" key="10">
    <source>
        <dbReference type="Proteomes" id="UP000294958"/>
    </source>
</evidence>
<comment type="caution">
    <text evidence="7">The sequence shown here is derived from an EMBL/GenBank/DDBJ whole genome shotgun (WGS) entry which is preliminary data.</text>
</comment>
<keyword evidence="10" id="KW-1185">Reference proteome</keyword>
<dbReference type="InterPro" id="IPR036291">
    <property type="entry name" value="NAD(P)-bd_dom_sf"/>
</dbReference>
<dbReference type="InterPro" id="IPR006140">
    <property type="entry name" value="D-isomer_DH_NAD-bd"/>
</dbReference>
<dbReference type="GO" id="GO:0005829">
    <property type="term" value="C:cytosol"/>
    <property type="evidence" value="ECO:0007669"/>
    <property type="project" value="TreeGrafter"/>
</dbReference>
<dbReference type="Proteomes" id="UP000019849">
    <property type="component" value="Unassembled WGS sequence"/>
</dbReference>
<protein>
    <submittedName>
        <fullName evidence="7 8">Dehydrogenase</fullName>
    </submittedName>
</protein>
<reference evidence="7 9" key="1">
    <citation type="submission" date="2014-02" db="EMBL/GenBank/DDBJ databases">
        <title>Aquamicrobium defluvii Genome sequencing.</title>
        <authorList>
            <person name="Wang X."/>
        </authorList>
    </citation>
    <scope>NUCLEOTIDE SEQUENCE [LARGE SCALE GENOMIC DNA]</scope>
    <source>
        <strain evidence="7 9">W13Z1</strain>
    </source>
</reference>
<evidence type="ECO:0000256" key="1">
    <source>
        <dbReference type="ARBA" id="ARBA00022857"/>
    </source>
</evidence>
<gene>
    <name evidence="7" type="ORF">BG36_14550</name>
    <name evidence="8" type="ORF">DES43_12327</name>
</gene>
<dbReference type="Pfam" id="PF00389">
    <property type="entry name" value="2-Hacid_dh"/>
    <property type="match status" value="1"/>
</dbReference>
<dbReference type="InterPro" id="IPR050223">
    <property type="entry name" value="D-isomer_2-hydroxyacid_DH"/>
</dbReference>
<comment type="similarity">
    <text evidence="4">Belongs to the D-isomer specific 2-hydroxyacid dehydrogenase family.</text>
</comment>
<evidence type="ECO:0000313" key="8">
    <source>
        <dbReference type="EMBL" id="TDR33331.1"/>
    </source>
</evidence>
<dbReference type="RefSeq" id="WP_035030909.1">
    <property type="nucleotide sequence ID" value="NZ_KK073902.1"/>
</dbReference>
<dbReference type="STRING" id="69279.BG36_14550"/>
<dbReference type="AlphaFoldDB" id="A0A011U8V9"/>
<evidence type="ECO:0000256" key="3">
    <source>
        <dbReference type="ARBA" id="ARBA00023027"/>
    </source>
</evidence>
<keyword evidence="2 4" id="KW-0560">Oxidoreductase</keyword>
<evidence type="ECO:0000256" key="2">
    <source>
        <dbReference type="ARBA" id="ARBA00023002"/>
    </source>
</evidence>
<evidence type="ECO:0000256" key="4">
    <source>
        <dbReference type="RuleBase" id="RU003719"/>
    </source>
</evidence>
<dbReference type="Pfam" id="PF02826">
    <property type="entry name" value="2-Hacid_dh_C"/>
    <property type="match status" value="1"/>
</dbReference>
<dbReference type="EMBL" id="JENY01000030">
    <property type="protein sequence ID" value="EXL02546.1"/>
    <property type="molecule type" value="Genomic_DNA"/>
</dbReference>
<dbReference type="PANTHER" id="PTHR10996:SF178">
    <property type="entry name" value="2-HYDROXYACID DEHYDROGENASE YGL185C-RELATED"/>
    <property type="match status" value="1"/>
</dbReference>
<reference evidence="8 10" key="2">
    <citation type="submission" date="2019-03" db="EMBL/GenBank/DDBJ databases">
        <title>Genomic Encyclopedia of Type Strains, Phase IV (KMG-IV): sequencing the most valuable type-strain genomes for metagenomic binning, comparative biology and taxonomic classification.</title>
        <authorList>
            <person name="Goeker M."/>
        </authorList>
    </citation>
    <scope>NUCLEOTIDE SEQUENCE [LARGE SCALE GENOMIC DNA]</scope>
    <source>
        <strain evidence="8 10">DSM 11603</strain>
    </source>
</reference>
<dbReference type="GO" id="GO:0051287">
    <property type="term" value="F:NAD binding"/>
    <property type="evidence" value="ECO:0007669"/>
    <property type="project" value="InterPro"/>
</dbReference>
<organism evidence="7 9">
    <name type="scientific">Aquamicrobium defluvii</name>
    <dbReference type="NCBI Taxonomy" id="69279"/>
    <lineage>
        <taxon>Bacteria</taxon>
        <taxon>Pseudomonadati</taxon>
        <taxon>Pseudomonadota</taxon>
        <taxon>Alphaproteobacteria</taxon>
        <taxon>Hyphomicrobiales</taxon>
        <taxon>Phyllobacteriaceae</taxon>
        <taxon>Aquamicrobium</taxon>
    </lineage>
</organism>
<feature type="domain" description="D-isomer specific 2-hydroxyacid dehydrogenase NAD-binding" evidence="6">
    <location>
        <begin position="110"/>
        <end position="284"/>
    </location>
</feature>
<dbReference type="FunFam" id="3.40.50.720:FF:000213">
    <property type="entry name" value="Putative 2-hydroxyacid dehydrogenase"/>
    <property type="match status" value="1"/>
</dbReference>
<accession>A0A011U8V9</accession>
<dbReference type="PANTHER" id="PTHR10996">
    <property type="entry name" value="2-HYDROXYACID DEHYDROGENASE-RELATED"/>
    <property type="match status" value="1"/>
</dbReference>
<dbReference type="GO" id="GO:0030267">
    <property type="term" value="F:glyoxylate reductase (NADPH) activity"/>
    <property type="evidence" value="ECO:0007669"/>
    <property type="project" value="TreeGrafter"/>
</dbReference>
<dbReference type="PATRIC" id="fig|69279.3.peg.3966"/>
<evidence type="ECO:0000259" key="5">
    <source>
        <dbReference type="Pfam" id="PF00389"/>
    </source>
</evidence>